<reference evidence="1 2" key="1">
    <citation type="journal article" date="2018" name="Nat. Ecol. Evol.">
        <title>Shark genomes provide insights into elasmobranch evolution and the origin of vertebrates.</title>
        <authorList>
            <person name="Hara Y"/>
            <person name="Yamaguchi K"/>
            <person name="Onimaru K"/>
            <person name="Kadota M"/>
            <person name="Koyanagi M"/>
            <person name="Keeley SD"/>
            <person name="Tatsumi K"/>
            <person name="Tanaka K"/>
            <person name="Motone F"/>
            <person name="Kageyama Y"/>
            <person name="Nozu R"/>
            <person name="Adachi N"/>
            <person name="Nishimura O"/>
            <person name="Nakagawa R"/>
            <person name="Tanegashima C"/>
            <person name="Kiyatake I"/>
            <person name="Matsumoto R"/>
            <person name="Murakumo K"/>
            <person name="Nishida K"/>
            <person name="Terakita A"/>
            <person name="Kuratani S"/>
            <person name="Sato K"/>
            <person name="Hyodo S Kuraku.S."/>
        </authorList>
    </citation>
    <scope>NUCLEOTIDE SEQUENCE [LARGE SCALE GENOMIC DNA]</scope>
</reference>
<evidence type="ECO:0000313" key="2">
    <source>
        <dbReference type="Proteomes" id="UP000287033"/>
    </source>
</evidence>
<accession>A0A401RF34</accession>
<comment type="caution">
    <text evidence="1">The sequence shown here is derived from an EMBL/GenBank/DDBJ whole genome shotgun (WGS) entry which is preliminary data.</text>
</comment>
<name>A0A401RF34_CHIPU</name>
<dbReference type="EMBL" id="BEZZ01001263">
    <property type="protein sequence ID" value="GCC16751.1"/>
    <property type="molecule type" value="Genomic_DNA"/>
</dbReference>
<sequence>MTGASSHRGNVNLCVLVTSQFRAGTLRHLRGGLVSTSGPINSDGAELLYVAATNQERRRRGSGDGACAVWLGAKAELESWLVLGLSFLAAGASSRSVLKVGMKSF</sequence>
<keyword evidence="2" id="KW-1185">Reference proteome</keyword>
<evidence type="ECO:0000313" key="1">
    <source>
        <dbReference type="EMBL" id="GCC16751.1"/>
    </source>
</evidence>
<dbReference type="Proteomes" id="UP000287033">
    <property type="component" value="Unassembled WGS sequence"/>
</dbReference>
<gene>
    <name evidence="1" type="ORF">chiPu_0017333</name>
</gene>
<protein>
    <submittedName>
        <fullName evidence="1">Uncharacterized protein</fullName>
    </submittedName>
</protein>
<dbReference type="AlphaFoldDB" id="A0A401RF34"/>
<organism evidence="1 2">
    <name type="scientific">Chiloscyllium punctatum</name>
    <name type="common">Brownbanded bambooshark</name>
    <name type="synonym">Hemiscyllium punctatum</name>
    <dbReference type="NCBI Taxonomy" id="137246"/>
    <lineage>
        <taxon>Eukaryota</taxon>
        <taxon>Metazoa</taxon>
        <taxon>Chordata</taxon>
        <taxon>Craniata</taxon>
        <taxon>Vertebrata</taxon>
        <taxon>Chondrichthyes</taxon>
        <taxon>Elasmobranchii</taxon>
        <taxon>Galeomorphii</taxon>
        <taxon>Galeoidea</taxon>
        <taxon>Orectolobiformes</taxon>
        <taxon>Hemiscylliidae</taxon>
        <taxon>Chiloscyllium</taxon>
    </lineage>
</organism>
<proteinExistence type="predicted"/>